<reference evidence="2 3" key="1">
    <citation type="submission" date="2017-04" db="EMBL/GenBank/DDBJ databases">
        <authorList>
            <person name="Afonso C.L."/>
            <person name="Miller P.J."/>
            <person name="Scott M.A."/>
            <person name="Spackman E."/>
            <person name="Goraichik I."/>
            <person name="Dimitrov K.M."/>
            <person name="Suarez D.L."/>
            <person name="Swayne D.E."/>
        </authorList>
    </citation>
    <scope>NUCLEOTIDE SEQUENCE [LARGE SCALE GENOMIC DNA]</scope>
    <source>
        <strain evidence="2 3">KR-140</strain>
    </source>
</reference>
<dbReference type="OrthoDB" id="72464at2"/>
<evidence type="ECO:0000256" key="1">
    <source>
        <dbReference type="SAM" id="Phobius"/>
    </source>
</evidence>
<dbReference type="EMBL" id="FWWU01000008">
    <property type="protein sequence ID" value="SMB86570.1"/>
    <property type="molecule type" value="Genomic_DNA"/>
</dbReference>
<keyword evidence="3" id="KW-1185">Reference proteome</keyword>
<dbReference type="Proteomes" id="UP000192582">
    <property type="component" value="Unassembled WGS sequence"/>
</dbReference>
<feature type="transmembrane region" description="Helical" evidence="1">
    <location>
        <begin position="46"/>
        <end position="69"/>
    </location>
</feature>
<feature type="transmembrane region" description="Helical" evidence="1">
    <location>
        <begin position="128"/>
        <end position="148"/>
    </location>
</feature>
<dbReference type="STRING" id="695939.SAMN00790413_03851"/>
<accession>A0A1W1UZX3</accession>
<keyword evidence="1" id="KW-0812">Transmembrane</keyword>
<evidence type="ECO:0000313" key="2">
    <source>
        <dbReference type="EMBL" id="SMB86570.1"/>
    </source>
</evidence>
<keyword evidence="1" id="KW-0472">Membrane</keyword>
<name>A0A1W1UZX3_9DEIO</name>
<sequence>MTVISRAYTRQRSRTSRRQLAILLGVSVLLVQLFLPSLNAERWTGILPLLLLPIIAYCQHGLTSSVWSWNRLFRKGNDLDEYETHARNAYIARAYALSGPLLWVSFIAFLLGGGLIRSFPLLNPFADASVAVAIGVFLAVLVSAFDVLPRIVAALNETDPDA</sequence>
<feature type="transmembrane region" description="Helical" evidence="1">
    <location>
        <begin position="90"/>
        <end position="116"/>
    </location>
</feature>
<protein>
    <submittedName>
        <fullName evidence="2">Uncharacterized protein</fullName>
    </submittedName>
</protein>
<dbReference type="AlphaFoldDB" id="A0A1W1UZX3"/>
<gene>
    <name evidence="2" type="ORF">SAMN00790413_03851</name>
</gene>
<organism evidence="2 3">
    <name type="scientific">Deinococcus hopiensis KR-140</name>
    <dbReference type="NCBI Taxonomy" id="695939"/>
    <lineage>
        <taxon>Bacteria</taxon>
        <taxon>Thermotogati</taxon>
        <taxon>Deinococcota</taxon>
        <taxon>Deinococci</taxon>
        <taxon>Deinococcales</taxon>
        <taxon>Deinococcaceae</taxon>
        <taxon>Deinococcus</taxon>
    </lineage>
</organism>
<feature type="transmembrane region" description="Helical" evidence="1">
    <location>
        <begin position="20"/>
        <end position="40"/>
    </location>
</feature>
<proteinExistence type="predicted"/>
<keyword evidence="1" id="KW-1133">Transmembrane helix</keyword>
<evidence type="ECO:0000313" key="3">
    <source>
        <dbReference type="Proteomes" id="UP000192582"/>
    </source>
</evidence>